<protein>
    <submittedName>
        <fullName evidence="2">Uncharacterized protein</fullName>
    </submittedName>
</protein>
<keyword evidence="3" id="KW-1185">Reference proteome</keyword>
<feature type="transmembrane region" description="Helical" evidence="1">
    <location>
        <begin position="66"/>
        <end position="88"/>
    </location>
</feature>
<reference evidence="2" key="1">
    <citation type="submission" date="2021-04" db="EMBL/GenBank/DDBJ databases">
        <title>Isolation of p-tert-butylphenol degrading bacteria Sphingobium phenoxybenzoativorans Tas13 from active sludge.</title>
        <authorList>
            <person name="Li Y."/>
        </authorList>
    </citation>
    <scope>NUCLEOTIDE SEQUENCE</scope>
    <source>
        <strain evidence="2">Tas13</strain>
    </source>
</reference>
<keyword evidence="1" id="KW-0472">Membrane</keyword>
<keyword evidence="1" id="KW-0812">Transmembrane</keyword>
<feature type="transmembrane region" description="Helical" evidence="1">
    <location>
        <begin position="109"/>
        <end position="131"/>
    </location>
</feature>
<organism evidence="2 3">
    <name type="scientific">Sphingobium phenoxybenzoativorans</name>
    <dbReference type="NCBI Taxonomy" id="1592790"/>
    <lineage>
        <taxon>Bacteria</taxon>
        <taxon>Pseudomonadati</taxon>
        <taxon>Pseudomonadota</taxon>
        <taxon>Alphaproteobacteria</taxon>
        <taxon>Sphingomonadales</taxon>
        <taxon>Sphingomonadaceae</taxon>
        <taxon>Sphingobium</taxon>
    </lineage>
</organism>
<feature type="transmembrane region" description="Helical" evidence="1">
    <location>
        <begin position="25"/>
        <end position="46"/>
    </location>
</feature>
<keyword evidence="1" id="KW-1133">Transmembrane helix</keyword>
<name>A0A975K6E5_9SPHN</name>
<dbReference type="KEGG" id="spph:KFK14_22295"/>
<dbReference type="EMBL" id="CP073910">
    <property type="protein sequence ID" value="QUT05648.1"/>
    <property type="molecule type" value="Genomic_DNA"/>
</dbReference>
<proteinExistence type="predicted"/>
<accession>A0A975K6E5</accession>
<dbReference type="AlphaFoldDB" id="A0A975K6E5"/>
<dbReference type="Proteomes" id="UP000681425">
    <property type="component" value="Chromosome"/>
</dbReference>
<evidence type="ECO:0000313" key="2">
    <source>
        <dbReference type="EMBL" id="QUT05648.1"/>
    </source>
</evidence>
<feature type="transmembrane region" description="Helical" evidence="1">
    <location>
        <begin position="263"/>
        <end position="285"/>
    </location>
</feature>
<dbReference type="RefSeq" id="WP_212609172.1">
    <property type="nucleotide sequence ID" value="NZ_CP073910.1"/>
</dbReference>
<evidence type="ECO:0000313" key="3">
    <source>
        <dbReference type="Proteomes" id="UP000681425"/>
    </source>
</evidence>
<evidence type="ECO:0000256" key="1">
    <source>
        <dbReference type="SAM" id="Phobius"/>
    </source>
</evidence>
<sequence length="309" mass="34752">MKPSPAGLRLELPSDQRRRQRQTSIIRMICGLWICIVACYFAWEVISYRNLYALLAEWQFDQLGHYWPILTLSLLLALFAGPALFLLSRVGLRDRHPSGVRPIMAGNRLFQKILFTLSALFAAAAMVTWMFSWTLPRFADPSQHIVAGATSEQVIKSGAATVSGYVVYSRTSAFAQNLLFKRHGARFAPAISPIAKDGTIKLFVELEPSEVFPSDIARPVTTRNGVLLANGLPGSIVRLYRYAGYTVENPYYVLFSSELTMKLPYYIAAVQLLVIALMLLMAALLQRHHVHRTWAKLAQQKRRPVRLGS</sequence>
<gene>
    <name evidence="2" type="ORF">KFK14_22295</name>
</gene>